<organism evidence="1 2">
    <name type="scientific">Gigaspora margarita</name>
    <dbReference type="NCBI Taxonomy" id="4874"/>
    <lineage>
        <taxon>Eukaryota</taxon>
        <taxon>Fungi</taxon>
        <taxon>Fungi incertae sedis</taxon>
        <taxon>Mucoromycota</taxon>
        <taxon>Glomeromycotina</taxon>
        <taxon>Glomeromycetes</taxon>
        <taxon>Diversisporales</taxon>
        <taxon>Gigasporaceae</taxon>
        <taxon>Gigaspora</taxon>
    </lineage>
</organism>
<sequence length="385" mass="44448">MSLSSESKKLLRELLQQCLNQKLAEYNEAKKLFTDLTDLNYEPGHGEHMYYKYWLKSNSYTNSADRNDTALLEAYHSEEIHSQYIIRVAEKGYTVINHPTEVYRIPNTHECIDGNLPLRLIIDIDAKQKPDPSNLKLPSLDSEKITREDLMSRILIACADALSLIPDCIPLLNSFALASSSNSEKCSWHIIYPRAQFVDYRELKGFTEKVIELVGKPYSKFIDVGLPKSRFSLRLLGSAKEGRIKRPAISSVKNGFQKLEDYLVQPKENYSEIWPRTFSLEEPVKESQLINDENALSRGANLVIAKYRWLQIGRTEQGFINFEAQSVKECPICDVKHEKNQLYGFIRKNGHFILKCYRQKQYKPDHKGLSFDKVSDKVELKEKSK</sequence>
<comment type="caution">
    <text evidence="1">The sequence shown here is derived from an EMBL/GenBank/DDBJ whole genome shotgun (WGS) entry which is preliminary data.</text>
</comment>
<gene>
    <name evidence="1" type="ORF">GMARGA_LOCUS40369</name>
</gene>
<keyword evidence="2" id="KW-1185">Reference proteome</keyword>
<dbReference type="Proteomes" id="UP000789901">
    <property type="component" value="Unassembled WGS sequence"/>
</dbReference>
<dbReference type="EMBL" id="CAJVQB010102561">
    <property type="protein sequence ID" value="CAG8850735.1"/>
    <property type="molecule type" value="Genomic_DNA"/>
</dbReference>
<name>A0ABN7XAW2_GIGMA</name>
<protein>
    <submittedName>
        <fullName evidence="1">30963_t:CDS:1</fullName>
    </submittedName>
</protein>
<evidence type="ECO:0000313" key="2">
    <source>
        <dbReference type="Proteomes" id="UP000789901"/>
    </source>
</evidence>
<evidence type="ECO:0000313" key="1">
    <source>
        <dbReference type="EMBL" id="CAG8850735.1"/>
    </source>
</evidence>
<reference evidence="1 2" key="1">
    <citation type="submission" date="2021-06" db="EMBL/GenBank/DDBJ databases">
        <authorList>
            <person name="Kallberg Y."/>
            <person name="Tangrot J."/>
            <person name="Rosling A."/>
        </authorList>
    </citation>
    <scope>NUCLEOTIDE SEQUENCE [LARGE SCALE GENOMIC DNA]</scope>
    <source>
        <strain evidence="1 2">120-4 pot B 10/14</strain>
    </source>
</reference>
<feature type="non-terminal residue" evidence="1">
    <location>
        <position position="385"/>
    </location>
</feature>
<accession>A0ABN7XAW2</accession>
<proteinExistence type="predicted"/>